<dbReference type="InterPro" id="IPR012341">
    <property type="entry name" value="6hp_glycosidase-like_sf"/>
</dbReference>
<dbReference type="Pfam" id="PF25788">
    <property type="entry name" value="Ig_Rha78A_N"/>
    <property type="match status" value="1"/>
</dbReference>
<feature type="domain" description="Bacterial alpha-L-rhamnosidase N-terminal" evidence="6">
    <location>
        <begin position="173"/>
        <end position="331"/>
    </location>
</feature>
<dbReference type="PANTHER" id="PTHR33307">
    <property type="entry name" value="ALPHA-RHAMNOSIDASE (EUROFUNG)"/>
    <property type="match status" value="1"/>
</dbReference>
<keyword evidence="4" id="KW-0732">Signal</keyword>
<evidence type="ECO:0000256" key="1">
    <source>
        <dbReference type="ARBA" id="ARBA00001445"/>
    </source>
</evidence>
<gene>
    <name evidence="9" type="ORF">H8S08_08055</name>
</gene>
<comment type="caution">
    <text evidence="9">The sequence shown here is derived from an EMBL/GenBank/DDBJ whole genome shotgun (WGS) entry which is preliminary data.</text>
</comment>
<dbReference type="InterPro" id="IPR035398">
    <property type="entry name" value="Bac_rhamnosid_C"/>
</dbReference>
<dbReference type="Pfam" id="PF08531">
    <property type="entry name" value="Bac_rhamnosid_N"/>
    <property type="match status" value="1"/>
</dbReference>
<proteinExistence type="predicted"/>
<keyword evidence="10" id="KW-1185">Reference proteome</keyword>
<dbReference type="Gene3D" id="2.60.120.260">
    <property type="entry name" value="Galactose-binding domain-like"/>
    <property type="match status" value="2"/>
</dbReference>
<evidence type="ECO:0000313" key="9">
    <source>
        <dbReference type="EMBL" id="MBC5616967.1"/>
    </source>
</evidence>
<evidence type="ECO:0000259" key="6">
    <source>
        <dbReference type="Pfam" id="PF08531"/>
    </source>
</evidence>
<evidence type="ECO:0000313" key="10">
    <source>
        <dbReference type="Proteomes" id="UP000636891"/>
    </source>
</evidence>
<protein>
    <recommendedName>
        <fullName evidence="2">alpha-L-rhamnosidase</fullName>
        <ecNumber evidence="2">3.2.1.40</ecNumber>
    </recommendedName>
</protein>
<evidence type="ECO:0000256" key="2">
    <source>
        <dbReference type="ARBA" id="ARBA00012652"/>
    </source>
</evidence>
<evidence type="ECO:0000256" key="4">
    <source>
        <dbReference type="SAM" id="SignalP"/>
    </source>
</evidence>
<dbReference type="InterPro" id="IPR008902">
    <property type="entry name" value="Rhamnosid_concanavalin"/>
</dbReference>
<dbReference type="Proteomes" id="UP000636891">
    <property type="component" value="Unassembled WGS sequence"/>
</dbReference>
<evidence type="ECO:0000259" key="7">
    <source>
        <dbReference type="Pfam" id="PF17389"/>
    </source>
</evidence>
<evidence type="ECO:0000259" key="8">
    <source>
        <dbReference type="Pfam" id="PF17390"/>
    </source>
</evidence>
<dbReference type="PIRSF" id="PIRSF010631">
    <property type="entry name" value="A-rhamnsds"/>
    <property type="match status" value="1"/>
</dbReference>
<dbReference type="InterPro" id="IPR013783">
    <property type="entry name" value="Ig-like_fold"/>
</dbReference>
<comment type="catalytic activity">
    <reaction evidence="1">
        <text>Hydrolysis of terminal non-reducing alpha-L-rhamnose residues in alpha-L-rhamnosides.</text>
        <dbReference type="EC" id="3.2.1.40"/>
    </reaction>
</comment>
<dbReference type="InterPro" id="IPR013737">
    <property type="entry name" value="Bac_rhamnosid_N"/>
</dbReference>
<dbReference type="InterPro" id="IPR008928">
    <property type="entry name" value="6-hairpin_glycosidase_sf"/>
</dbReference>
<feature type="signal peptide" evidence="4">
    <location>
        <begin position="1"/>
        <end position="22"/>
    </location>
</feature>
<dbReference type="EMBL" id="JACOOK010000003">
    <property type="protein sequence ID" value="MBC5616967.1"/>
    <property type="molecule type" value="Genomic_DNA"/>
</dbReference>
<evidence type="ECO:0000259" key="5">
    <source>
        <dbReference type="Pfam" id="PF05592"/>
    </source>
</evidence>
<dbReference type="Pfam" id="PF05592">
    <property type="entry name" value="Bac_rhamnosid"/>
    <property type="match status" value="1"/>
</dbReference>
<dbReference type="RefSeq" id="WP_101572790.1">
    <property type="nucleotide sequence ID" value="NZ_JACOOK010000003.1"/>
</dbReference>
<organism evidence="9 10">
    <name type="scientific">Alistipes hominis</name>
    <dbReference type="NCBI Taxonomy" id="2763015"/>
    <lineage>
        <taxon>Bacteria</taxon>
        <taxon>Pseudomonadati</taxon>
        <taxon>Bacteroidota</taxon>
        <taxon>Bacteroidia</taxon>
        <taxon>Bacteroidales</taxon>
        <taxon>Rikenellaceae</taxon>
        <taxon>Alistipes</taxon>
    </lineage>
</organism>
<dbReference type="Pfam" id="PF17389">
    <property type="entry name" value="Bac_rhamnosid6H"/>
    <property type="match status" value="1"/>
</dbReference>
<feature type="chain" id="PRO_5047366057" description="alpha-L-rhamnosidase" evidence="4">
    <location>
        <begin position="23"/>
        <end position="899"/>
    </location>
</feature>
<dbReference type="InterPro" id="IPR016007">
    <property type="entry name" value="Alpha_rhamnosid"/>
</dbReference>
<feature type="domain" description="Alpha-L-rhamnosidase six-hairpin glycosidase" evidence="7">
    <location>
        <begin position="447"/>
        <end position="784"/>
    </location>
</feature>
<dbReference type="Gene3D" id="2.60.40.10">
    <property type="entry name" value="Immunoglobulins"/>
    <property type="match status" value="1"/>
</dbReference>
<accession>A0ABR7CMS2</accession>
<dbReference type="Pfam" id="PF17390">
    <property type="entry name" value="Bac_rhamnosid_C"/>
    <property type="match status" value="1"/>
</dbReference>
<dbReference type="PROSITE" id="PS51257">
    <property type="entry name" value="PROKAR_LIPOPROTEIN"/>
    <property type="match status" value="1"/>
</dbReference>
<dbReference type="PANTHER" id="PTHR33307:SF6">
    <property type="entry name" value="ALPHA-RHAMNOSIDASE (EUROFUNG)-RELATED"/>
    <property type="match status" value="1"/>
</dbReference>
<feature type="domain" description="Alpha-L-rhamnosidase C-terminal" evidence="8">
    <location>
        <begin position="793"/>
        <end position="864"/>
    </location>
</feature>
<dbReference type="EC" id="3.2.1.40" evidence="2"/>
<dbReference type="GO" id="GO:0016787">
    <property type="term" value="F:hydrolase activity"/>
    <property type="evidence" value="ECO:0007669"/>
    <property type="project" value="UniProtKB-KW"/>
</dbReference>
<name>A0ABR7CMS2_9BACT</name>
<feature type="domain" description="Alpha-L-rhamnosidase concanavalin-like" evidence="5">
    <location>
        <begin position="342"/>
        <end position="435"/>
    </location>
</feature>
<sequence length="899" mass="100957">MKKQLLYGIGLLLAGCLGMMQAAGRQAPAADLRIEGLRCEYATDPIGLDVRSPQFSWRTESQRRGVLQSAYQIVVARSQEELAQDNGVWNSGRIESSRSAGIRYEGPALSSKERYYWKVRVWTTDGGQSDWSAAGSFEMGLLDEKDWVSDWIAYVPGKPGRIIYFKGTFCQQKEVEKARLYISGLGYYEMYINNRKVGDHVLDPAQSSYDKRVYYASYDVKDYLSQENVLLVAVAPGWYGMPKLRMQMEIAYTDGSATTLTANHLRAVTTGPTVYSTVFDGELYDARLEAPDIYKPFVPAGLMNKDWGLAHIADSPGGKMVSQKMEPIRVVDTLTPKIITEPKPGVYVFDTEQNLAGWASLTVEGERGREITLKFAETLYDDGLVNQENLRNAKATDTYILKGEGVETWEPKFTYHGFRYVQVEGLPHAPKVGDIRVKIVRNAVAPVGKFHCSNELLNRIHRMVVATEASNLHGVPTDCPQRDERMGWLNDLTVRIEQAVYNFDFSRFYAKFIDDIADTQHEDGTITCVAPYRFGARPADPVSASYLLLAWKSYEYYGNRNIIRDHYDGLKGWVDYLASRTQDGIVDYSYYGDWSPPTQFAAAPGSAVSRDTPGQLMSTGYLYYCASMLSKMAELTGRDSDKARYAQLAERTAEAFNRTYWNEQTGGYAANNQAANSFALFLGIVDETRIPRVVKNLADDVEKHDYHLTTGNLCTKYLMEMLTRYGHAETAYRIATQTTYPSWGYMLQNGATTLWERWEYATGDEMNSHNHPMMGSIDSWFYKYLLGIVPDAEHPGFDRFTIHPYVVDDLEFAEGEFNSVKGTIRSGWSKKNGVLSLNVTIPANSVATVYVPSSRVGSITESGKNAAKAPSVRFLGEQDGCGVFEVGSGDYRFRSTLKK</sequence>
<dbReference type="Gene3D" id="1.50.10.10">
    <property type="match status" value="1"/>
</dbReference>
<dbReference type="SUPFAM" id="SSF48208">
    <property type="entry name" value="Six-hairpin glycosidases"/>
    <property type="match status" value="1"/>
</dbReference>
<evidence type="ECO:0000256" key="3">
    <source>
        <dbReference type="ARBA" id="ARBA00022801"/>
    </source>
</evidence>
<keyword evidence="3 9" id="KW-0378">Hydrolase</keyword>
<reference evidence="9 10" key="1">
    <citation type="submission" date="2020-08" db="EMBL/GenBank/DDBJ databases">
        <title>Genome public.</title>
        <authorList>
            <person name="Liu C."/>
            <person name="Sun Q."/>
        </authorList>
    </citation>
    <scope>NUCLEOTIDE SEQUENCE [LARGE SCALE GENOMIC DNA]</scope>
    <source>
        <strain evidence="9 10">New-7</strain>
    </source>
</reference>
<dbReference type="InterPro" id="IPR035396">
    <property type="entry name" value="Bac_rhamnosid6H"/>
</dbReference>
<dbReference type="Gene3D" id="2.60.420.10">
    <property type="entry name" value="Maltose phosphorylase, domain 3"/>
    <property type="match status" value="1"/>
</dbReference>